<evidence type="ECO:0000256" key="12">
    <source>
        <dbReference type="ARBA" id="ARBA00031158"/>
    </source>
</evidence>
<evidence type="ECO:0000313" key="18">
    <source>
        <dbReference type="Proteomes" id="UP000467249"/>
    </source>
</evidence>
<keyword evidence="10" id="KW-0503">Monooxygenase</keyword>
<dbReference type="InterPro" id="IPR025700">
    <property type="entry name" value="Lys/Orn_oxygenase"/>
</dbReference>
<dbReference type="AlphaFoldDB" id="A0A6N4W1Z4"/>
<evidence type="ECO:0000256" key="9">
    <source>
        <dbReference type="ARBA" id="ARBA00023002"/>
    </source>
</evidence>
<dbReference type="EC" id="1.14.13.59" evidence="4"/>
<comment type="cofactor">
    <cofactor evidence="1">
        <name>FAD</name>
        <dbReference type="ChEBI" id="CHEBI:57692"/>
    </cofactor>
</comment>
<keyword evidence="9" id="KW-0560">Oxidoreductase</keyword>
<evidence type="ECO:0000256" key="4">
    <source>
        <dbReference type="ARBA" id="ARBA00013076"/>
    </source>
</evidence>
<dbReference type="GO" id="GO:0047091">
    <property type="term" value="F:L-lysine 6-monooxygenase (NADPH) activity"/>
    <property type="evidence" value="ECO:0007669"/>
    <property type="project" value="UniProtKB-EC"/>
</dbReference>
<feature type="region of interest" description="Disordered" evidence="16">
    <location>
        <begin position="143"/>
        <end position="207"/>
    </location>
</feature>
<evidence type="ECO:0000256" key="14">
    <source>
        <dbReference type="ARBA" id="ARBA00032738"/>
    </source>
</evidence>
<comment type="catalytic activity">
    <reaction evidence="15">
        <text>L-lysine + NADPH + O2 = N(6)-hydroxy-L-lysine + NADP(+) + H2O</text>
        <dbReference type="Rhea" id="RHEA:23228"/>
        <dbReference type="ChEBI" id="CHEBI:15377"/>
        <dbReference type="ChEBI" id="CHEBI:15379"/>
        <dbReference type="ChEBI" id="CHEBI:32551"/>
        <dbReference type="ChEBI" id="CHEBI:57783"/>
        <dbReference type="ChEBI" id="CHEBI:57820"/>
        <dbReference type="ChEBI" id="CHEBI:58349"/>
        <dbReference type="EC" id="1.14.13.59"/>
    </reaction>
</comment>
<evidence type="ECO:0000256" key="7">
    <source>
        <dbReference type="ARBA" id="ARBA00022827"/>
    </source>
</evidence>
<dbReference type="EMBL" id="AP022620">
    <property type="protein sequence ID" value="BBZ74665.1"/>
    <property type="molecule type" value="Genomic_DNA"/>
</dbReference>
<evidence type="ECO:0000256" key="1">
    <source>
        <dbReference type="ARBA" id="ARBA00001974"/>
    </source>
</evidence>
<comment type="pathway">
    <text evidence="2">Siderophore biosynthesis; mycobactin biosynthesis.</text>
</comment>
<evidence type="ECO:0000256" key="2">
    <source>
        <dbReference type="ARBA" id="ARBA00005102"/>
    </source>
</evidence>
<proteinExistence type="inferred from homology"/>
<dbReference type="GO" id="GO:0006879">
    <property type="term" value="P:intracellular iron ion homeostasis"/>
    <property type="evidence" value="ECO:0007669"/>
    <property type="project" value="TreeGrafter"/>
</dbReference>
<evidence type="ECO:0000256" key="15">
    <source>
        <dbReference type="ARBA" id="ARBA00048407"/>
    </source>
</evidence>
<keyword evidence="6" id="KW-0285">Flavoprotein</keyword>
<evidence type="ECO:0000313" key="17">
    <source>
        <dbReference type="EMBL" id="BBZ74665.1"/>
    </source>
</evidence>
<gene>
    <name evidence="17" type="ORF">MANY_00020</name>
</gene>
<protein>
    <recommendedName>
        <fullName evidence="5">L-lysine N6-monooxygenase MbtG</fullName>
        <ecNumber evidence="4">1.14.13.59</ecNumber>
    </recommendedName>
    <alternativeName>
        <fullName evidence="14">Lysine 6-N-hydroxylase</fullName>
    </alternativeName>
    <alternativeName>
        <fullName evidence="13">Lysine N6-hydroxylase</fullName>
    </alternativeName>
    <alternativeName>
        <fullName evidence="11">Lysine-N-oxygenase</fullName>
    </alternativeName>
    <alternativeName>
        <fullName evidence="12">Mycobactin synthase protein G</fullName>
    </alternativeName>
</protein>
<evidence type="ECO:0000256" key="5">
    <source>
        <dbReference type="ARBA" id="ARBA00016406"/>
    </source>
</evidence>
<evidence type="ECO:0000256" key="8">
    <source>
        <dbReference type="ARBA" id="ARBA00022857"/>
    </source>
</evidence>
<keyword evidence="8" id="KW-0521">NADP</keyword>
<evidence type="ECO:0000256" key="16">
    <source>
        <dbReference type="SAM" id="MobiDB-lite"/>
    </source>
</evidence>
<sequence length="252" mass="27618">MPTFTTDADNDVLDFVGVGFGPSNLALAIAVEEFSAQCPAGVAINAEFIEAKPEFGWHTGMLIPGATMQISFLKDLVTQRNPQSEFSFLSYLTERGRLSEFINYKTFFPTRLEFHDYLSWAAEGDGHGALRLAGGLGTARRRFLRGRHHRGPRRPAARPQRGDRGRAEPATVRRPPVGPSDPQPRFPQRPGAAPLSDARPVRRGRRRQSAAEVTAYLHDTFPCAEVHAVFAKYGYSPATTARSPTGSSTPAP</sequence>
<dbReference type="InterPro" id="IPR036188">
    <property type="entry name" value="FAD/NAD-bd_sf"/>
</dbReference>
<evidence type="ECO:0000256" key="10">
    <source>
        <dbReference type="ARBA" id="ARBA00023033"/>
    </source>
</evidence>
<dbReference type="PANTHER" id="PTHR42802">
    <property type="entry name" value="MONOOXYGENASE"/>
    <property type="match status" value="1"/>
</dbReference>
<name>A0A6N4W1Z4_9MYCO</name>
<evidence type="ECO:0000256" key="13">
    <source>
        <dbReference type="ARBA" id="ARBA00032493"/>
    </source>
</evidence>
<dbReference type="Pfam" id="PF13434">
    <property type="entry name" value="Lys_Orn_oxgnase"/>
    <property type="match status" value="1"/>
</dbReference>
<dbReference type="Proteomes" id="UP000467249">
    <property type="component" value="Chromosome"/>
</dbReference>
<evidence type="ECO:0000256" key="3">
    <source>
        <dbReference type="ARBA" id="ARBA00007588"/>
    </source>
</evidence>
<evidence type="ECO:0000256" key="11">
    <source>
        <dbReference type="ARBA" id="ARBA00029939"/>
    </source>
</evidence>
<dbReference type="PANTHER" id="PTHR42802:SF1">
    <property type="entry name" value="L-ORNITHINE N(5)-MONOOXYGENASE"/>
    <property type="match status" value="1"/>
</dbReference>
<feature type="compositionally biased region" description="Pro residues" evidence="16">
    <location>
        <begin position="176"/>
        <end position="187"/>
    </location>
</feature>
<reference evidence="17 18" key="1">
    <citation type="journal article" date="2019" name="Emerg. Microbes Infect.">
        <title>Comprehensive subspecies identification of 175 nontuberculous mycobacteria species based on 7547 genomic profiles.</title>
        <authorList>
            <person name="Matsumoto Y."/>
            <person name="Kinjo T."/>
            <person name="Motooka D."/>
            <person name="Nabeya D."/>
            <person name="Jung N."/>
            <person name="Uechi K."/>
            <person name="Horii T."/>
            <person name="Iida T."/>
            <person name="Fujita J."/>
            <person name="Nakamura S."/>
        </authorList>
    </citation>
    <scope>NUCLEOTIDE SEQUENCE [LARGE SCALE GENOMIC DNA]</scope>
    <source>
        <strain evidence="17 18">JCM 30275</strain>
    </source>
</reference>
<dbReference type="KEGG" id="many:MANY_00020"/>
<evidence type="ECO:0000256" key="6">
    <source>
        <dbReference type="ARBA" id="ARBA00022630"/>
    </source>
</evidence>
<keyword evidence="7" id="KW-0274">FAD</keyword>
<organism evidence="17 18">
    <name type="scientific">Mycolicibacterium anyangense</name>
    <dbReference type="NCBI Taxonomy" id="1431246"/>
    <lineage>
        <taxon>Bacteria</taxon>
        <taxon>Bacillati</taxon>
        <taxon>Actinomycetota</taxon>
        <taxon>Actinomycetes</taxon>
        <taxon>Mycobacteriales</taxon>
        <taxon>Mycobacteriaceae</taxon>
        <taxon>Mycolicibacterium</taxon>
    </lineage>
</organism>
<dbReference type="Gene3D" id="3.50.50.60">
    <property type="entry name" value="FAD/NAD(P)-binding domain"/>
    <property type="match status" value="1"/>
</dbReference>
<accession>A0A6N4W1Z4</accession>
<feature type="compositionally biased region" description="Basic residues" evidence="16">
    <location>
        <begin position="143"/>
        <end position="156"/>
    </location>
</feature>
<comment type="similarity">
    <text evidence="3">Belongs to the lysine N(6)-hydroxylase/L-ornithine N(5)-oxygenase family.</text>
</comment>
<keyword evidence="18" id="KW-1185">Reference proteome</keyword>